<gene>
    <name evidence="4" type="ORF">CHIRRI_LOCUS6032</name>
</gene>
<dbReference type="InterPro" id="IPR041611">
    <property type="entry name" value="SKICH"/>
</dbReference>
<comment type="similarity">
    <text evidence="1">Belongs to the inositol 1,4,5-trisphosphate 5-phosphatase type II family.</text>
</comment>
<evidence type="ECO:0000256" key="2">
    <source>
        <dbReference type="SAM" id="MobiDB-lite"/>
    </source>
</evidence>
<dbReference type="Proteomes" id="UP001153620">
    <property type="component" value="Chromosome 2"/>
</dbReference>
<evidence type="ECO:0000259" key="3">
    <source>
        <dbReference type="SMART" id="SM00128"/>
    </source>
</evidence>
<evidence type="ECO:0000313" key="5">
    <source>
        <dbReference type="Proteomes" id="UP001153620"/>
    </source>
</evidence>
<dbReference type="FunFam" id="3.60.10.10:FF:000060">
    <property type="entry name" value="Uncharacterized protein, isoform C"/>
    <property type="match status" value="1"/>
</dbReference>
<sequence>MWNLSLYIVTWNVSTKYPDTLKLNELLDIDLHYKEKRLPDFYIVGLQEVNANPHTYVSSFFKSDPWVQKLKELLKPLDYIVAKTEQMQGLLLTIFVKRKHLYHIREIESEYVRTGFGGMWGNKGAVATRMNCYGCSICLVNSHLAAHDEMLEERINDYQRIKEATNFSVKFCKDIYDHDYVFWFGDLNFRLFNHYSGNDNYSPQEIRQMIKEDRLADLIKKDQLSLAMCEGRAFSELVERLPQFPPTFKFVVDSSDYDMKRRPAWCDRILYKARSKIIKNCSLHLEQVSYKSHPNYDISDHKPVSSEFKINVKEYYYNYEQILKPLRPLFSDSLSNAIKIPMLVVAPIAVTQMDTPSLSDDEFHDAPDHFSDDETDDEQSPDDDISQLVIKFNPLTVWNNSEDNEVEYILPPNFVVGSADWIGVYPENFTGFDEYYGYEYTETAGDKPEPVERTVKINFSASIDLPLQGNFVFLYFQSTGMRGYSSMLGVSDPFPVIKRCPSPRPDTID</sequence>
<dbReference type="PANTHER" id="PTHR11200">
    <property type="entry name" value="INOSITOL 5-PHOSPHATASE"/>
    <property type="match status" value="1"/>
</dbReference>
<dbReference type="EMBL" id="OU895878">
    <property type="protein sequence ID" value="CAG9803131.1"/>
    <property type="molecule type" value="Genomic_DNA"/>
</dbReference>
<dbReference type="SMART" id="SM00128">
    <property type="entry name" value="IPPc"/>
    <property type="match status" value="1"/>
</dbReference>
<evidence type="ECO:0000313" key="4">
    <source>
        <dbReference type="EMBL" id="CAG9803131.1"/>
    </source>
</evidence>
<dbReference type="Pfam" id="PF17751">
    <property type="entry name" value="SKICH"/>
    <property type="match status" value="1"/>
</dbReference>
<feature type="compositionally biased region" description="Acidic residues" evidence="2">
    <location>
        <begin position="373"/>
        <end position="383"/>
    </location>
</feature>
<dbReference type="SUPFAM" id="SSF56219">
    <property type="entry name" value="DNase I-like"/>
    <property type="match status" value="1"/>
</dbReference>
<dbReference type="Pfam" id="PF22669">
    <property type="entry name" value="Exo_endo_phos2"/>
    <property type="match status" value="1"/>
</dbReference>
<dbReference type="AlphaFoldDB" id="A0A9N9WRB3"/>
<dbReference type="GO" id="GO:0005737">
    <property type="term" value="C:cytoplasm"/>
    <property type="evidence" value="ECO:0007669"/>
    <property type="project" value="TreeGrafter"/>
</dbReference>
<dbReference type="OrthoDB" id="62798at2759"/>
<protein>
    <recommendedName>
        <fullName evidence="3">Inositol polyphosphate-related phosphatase domain-containing protein</fullName>
    </recommendedName>
</protein>
<reference evidence="4" key="1">
    <citation type="submission" date="2022-01" db="EMBL/GenBank/DDBJ databases">
        <authorList>
            <person name="King R."/>
        </authorList>
    </citation>
    <scope>NUCLEOTIDE SEQUENCE</scope>
</reference>
<dbReference type="Gene3D" id="3.60.10.10">
    <property type="entry name" value="Endonuclease/exonuclease/phosphatase"/>
    <property type="match status" value="1"/>
</dbReference>
<keyword evidence="5" id="KW-1185">Reference proteome</keyword>
<dbReference type="GO" id="GO:0004439">
    <property type="term" value="F:phosphatidylinositol-4,5-bisphosphate 5-phosphatase activity"/>
    <property type="evidence" value="ECO:0007669"/>
    <property type="project" value="TreeGrafter"/>
</dbReference>
<dbReference type="GO" id="GO:0046856">
    <property type="term" value="P:phosphatidylinositol dephosphorylation"/>
    <property type="evidence" value="ECO:0007669"/>
    <property type="project" value="InterPro"/>
</dbReference>
<dbReference type="PANTHER" id="PTHR11200:SF275">
    <property type="entry name" value="LD06095P"/>
    <property type="match status" value="1"/>
</dbReference>
<accession>A0A9N9WRB3</accession>
<proteinExistence type="inferred from homology"/>
<dbReference type="InterPro" id="IPR046985">
    <property type="entry name" value="IP5"/>
</dbReference>
<evidence type="ECO:0000256" key="1">
    <source>
        <dbReference type="ARBA" id="ARBA00005910"/>
    </source>
</evidence>
<name>A0A9N9WRB3_9DIPT</name>
<feature type="region of interest" description="Disordered" evidence="2">
    <location>
        <begin position="356"/>
        <end position="383"/>
    </location>
</feature>
<dbReference type="GO" id="GO:0005886">
    <property type="term" value="C:plasma membrane"/>
    <property type="evidence" value="ECO:0007669"/>
    <property type="project" value="TreeGrafter"/>
</dbReference>
<feature type="domain" description="Inositol polyphosphate-related phosphatase" evidence="3">
    <location>
        <begin position="2"/>
        <end position="316"/>
    </location>
</feature>
<dbReference type="InterPro" id="IPR000300">
    <property type="entry name" value="IPPc"/>
</dbReference>
<dbReference type="Gene3D" id="2.60.40.2840">
    <property type="match status" value="1"/>
</dbReference>
<reference evidence="4" key="2">
    <citation type="submission" date="2022-10" db="EMBL/GenBank/DDBJ databases">
        <authorList>
            <consortium name="ENA_rothamsted_submissions"/>
            <consortium name="culmorum"/>
            <person name="King R."/>
        </authorList>
    </citation>
    <scope>NUCLEOTIDE SEQUENCE</scope>
</reference>
<organism evidence="4 5">
    <name type="scientific">Chironomus riparius</name>
    <dbReference type="NCBI Taxonomy" id="315576"/>
    <lineage>
        <taxon>Eukaryota</taxon>
        <taxon>Metazoa</taxon>
        <taxon>Ecdysozoa</taxon>
        <taxon>Arthropoda</taxon>
        <taxon>Hexapoda</taxon>
        <taxon>Insecta</taxon>
        <taxon>Pterygota</taxon>
        <taxon>Neoptera</taxon>
        <taxon>Endopterygota</taxon>
        <taxon>Diptera</taxon>
        <taxon>Nematocera</taxon>
        <taxon>Chironomoidea</taxon>
        <taxon>Chironomidae</taxon>
        <taxon>Chironominae</taxon>
        <taxon>Chironomus</taxon>
    </lineage>
</organism>
<dbReference type="InterPro" id="IPR036691">
    <property type="entry name" value="Endo/exonu/phosph_ase_sf"/>
</dbReference>
<dbReference type="GO" id="GO:0001726">
    <property type="term" value="C:ruffle"/>
    <property type="evidence" value="ECO:0007669"/>
    <property type="project" value="TreeGrafter"/>
</dbReference>